<dbReference type="GO" id="GO:0032299">
    <property type="term" value="C:ribonuclease H2 complex"/>
    <property type="evidence" value="ECO:0007669"/>
    <property type="project" value="InterPro"/>
</dbReference>
<dbReference type="GO" id="GO:0006401">
    <property type="term" value="P:RNA catabolic process"/>
    <property type="evidence" value="ECO:0007669"/>
    <property type="project" value="InterPro"/>
</dbReference>
<gene>
    <name evidence="1" type="primary">SPAC12B10.15c</name>
    <name evidence="1" type="ORF">CK203_058512</name>
</gene>
<dbReference type="AlphaFoldDB" id="A0A438FQR7"/>
<dbReference type="EMBL" id="QGNW01000779">
    <property type="protein sequence ID" value="RVW62285.1"/>
    <property type="molecule type" value="Genomic_DNA"/>
</dbReference>
<organism evidence="1 2">
    <name type="scientific">Vitis vinifera</name>
    <name type="common">Grape</name>
    <dbReference type="NCBI Taxonomy" id="29760"/>
    <lineage>
        <taxon>Eukaryota</taxon>
        <taxon>Viridiplantae</taxon>
        <taxon>Streptophyta</taxon>
        <taxon>Embryophyta</taxon>
        <taxon>Tracheophyta</taxon>
        <taxon>Spermatophyta</taxon>
        <taxon>Magnoliopsida</taxon>
        <taxon>eudicotyledons</taxon>
        <taxon>Gunneridae</taxon>
        <taxon>Pentapetalae</taxon>
        <taxon>rosids</taxon>
        <taxon>Vitales</taxon>
        <taxon>Vitaceae</taxon>
        <taxon>Viteae</taxon>
        <taxon>Vitis</taxon>
    </lineage>
</organism>
<name>A0A438FQR7_VITVI</name>
<dbReference type="Gene3D" id="2.40.128.680">
    <property type="match status" value="1"/>
</dbReference>
<dbReference type="Pfam" id="PF08615">
    <property type="entry name" value="RNase_H2_suC"/>
    <property type="match status" value="1"/>
</dbReference>
<accession>A0A438FQR7</accession>
<evidence type="ECO:0000313" key="2">
    <source>
        <dbReference type="Proteomes" id="UP000288805"/>
    </source>
</evidence>
<dbReference type="Proteomes" id="UP000288805">
    <property type="component" value="Unassembled WGS sequence"/>
</dbReference>
<dbReference type="PANTHER" id="PTHR47204:SF1">
    <property type="entry name" value="RIBONUCLEASE H2 SUBUNIT C"/>
    <property type="match status" value="1"/>
</dbReference>
<dbReference type="PANTHER" id="PTHR47204">
    <property type="entry name" value="OS02G0168900 PROTEIN"/>
    <property type="match status" value="1"/>
</dbReference>
<proteinExistence type="predicted"/>
<protein>
    <submittedName>
        <fullName evidence="1">Uncharacterized protein C12B10.15c</fullName>
    </submittedName>
</protein>
<reference evidence="1 2" key="1">
    <citation type="journal article" date="2018" name="PLoS Genet.">
        <title>Population sequencing reveals clonal diversity and ancestral inbreeding in the grapevine cultivar Chardonnay.</title>
        <authorList>
            <person name="Roach M.J."/>
            <person name="Johnson D.L."/>
            <person name="Bohlmann J."/>
            <person name="van Vuuren H.J."/>
            <person name="Jones S.J."/>
            <person name="Pretorius I.S."/>
            <person name="Schmidt S.A."/>
            <person name="Borneman A.R."/>
        </authorList>
    </citation>
    <scope>NUCLEOTIDE SEQUENCE [LARGE SCALE GENOMIC DNA]</scope>
    <source>
        <strain evidence="2">cv. Chardonnay</strain>
        <tissue evidence="1">Leaf</tissue>
    </source>
</reference>
<sequence length="183" mass="20422">MDAIEERVAEKESGGCIDLCLGEAVVDLTGHIHQLPCCIKYNGPCSVSHYFKPKHTGELSSPFLSRIEVEGLKVEEAFFRGRKLQGTTIHLPEGYSGFVLGKKSSNTTKSTGTSEGNMNRWETNAKFQAITFWNHDNLPSQDDSYVRSFHWLAVSKAVSFCVIPLSYSTWYSHDGFVSLHSLI</sequence>
<comment type="caution">
    <text evidence="1">The sequence shown here is derived from an EMBL/GenBank/DDBJ whole genome shotgun (WGS) entry which is preliminary data.</text>
</comment>
<dbReference type="InterPro" id="IPR013924">
    <property type="entry name" value="RNase_H2_suC"/>
</dbReference>
<dbReference type="CDD" id="cd09271">
    <property type="entry name" value="RNase_H2-C"/>
    <property type="match status" value="1"/>
</dbReference>
<evidence type="ECO:0000313" key="1">
    <source>
        <dbReference type="EMBL" id="RVW62285.1"/>
    </source>
</evidence>